<evidence type="ECO:0000313" key="1">
    <source>
        <dbReference type="EnsemblPlants" id="AVESA.00010b.r2.2CG0322940.1.CDS"/>
    </source>
</evidence>
<reference evidence="1" key="1">
    <citation type="submission" date="2021-05" db="EMBL/GenBank/DDBJ databases">
        <authorList>
            <person name="Scholz U."/>
            <person name="Mascher M."/>
            <person name="Fiebig A."/>
        </authorList>
    </citation>
    <scope>NUCLEOTIDE SEQUENCE [LARGE SCALE GENOMIC DNA]</scope>
</reference>
<reference evidence="1" key="2">
    <citation type="submission" date="2025-09" db="UniProtKB">
        <authorList>
            <consortium name="EnsemblPlants"/>
        </authorList>
    </citation>
    <scope>IDENTIFICATION</scope>
</reference>
<proteinExistence type="predicted"/>
<dbReference type="Proteomes" id="UP001732700">
    <property type="component" value="Chromosome 2C"/>
</dbReference>
<sequence>MDCGDELIRSEFDPLLDEMYQANYLPSEIFRRILYLEVKMIRSGLSRADSQILYKLKKNAATFLGDICALPAVSPPMPIGAGGPIWGYSPIALTASGLDSDDVLRDAGAIVVRSDDEILEERINILAGAIMYKYEAQDRDLARMLEVVENQKQAEVALKFGFDFELLGKDIHELRRELRRIVSTFSPSNTDVRRIMIMLASEPCLHGAAKLRWISEKISMLRRIVLDLDSEVKSRMLKMKSESYLSYLKKEESSIGKGVAGEATAFASYRLCWERHWGNGYSFEDQTLLSPMQFTHCRPSCFPVDAVEGSTLQIYSIKVSIKNKAEIAWPLDVYGVVAARDSVDRQRNPLFIRTRNYCQVLTEDDPFLHLTGPVRAIVSMGTVYIETELKAKGRRRSEDVVLASTVINSDKGDDFYTSLADNKHCTIELCSEELKVSVQATIVSLVVKSKPGSAPFPNGGKILCSSGGIGDSSGIPSRQAVLFDSVDGKLVKDRAGHLDLNRRVLSVDLLGRLQFHIQRYSQPGSAEIDARVLPLLPERCNISKGECPLDDGSVVAITVAWSLIPSKMLTC</sequence>
<name>A0ACD5UUN9_AVESA</name>
<accession>A0ACD5UUN9</accession>
<keyword evidence="2" id="KW-1185">Reference proteome</keyword>
<protein>
    <submittedName>
        <fullName evidence="1">Uncharacterized protein</fullName>
    </submittedName>
</protein>
<evidence type="ECO:0000313" key="2">
    <source>
        <dbReference type="Proteomes" id="UP001732700"/>
    </source>
</evidence>
<dbReference type="EnsemblPlants" id="AVESA.00010b.r2.2CG0322940.1">
    <property type="protein sequence ID" value="AVESA.00010b.r2.2CG0322940.1.CDS"/>
    <property type="gene ID" value="AVESA.00010b.r2.2CG0322940"/>
</dbReference>
<organism evidence="1 2">
    <name type="scientific">Avena sativa</name>
    <name type="common">Oat</name>
    <dbReference type="NCBI Taxonomy" id="4498"/>
    <lineage>
        <taxon>Eukaryota</taxon>
        <taxon>Viridiplantae</taxon>
        <taxon>Streptophyta</taxon>
        <taxon>Embryophyta</taxon>
        <taxon>Tracheophyta</taxon>
        <taxon>Spermatophyta</taxon>
        <taxon>Magnoliopsida</taxon>
        <taxon>Liliopsida</taxon>
        <taxon>Poales</taxon>
        <taxon>Poaceae</taxon>
        <taxon>BOP clade</taxon>
        <taxon>Pooideae</taxon>
        <taxon>Poodae</taxon>
        <taxon>Poeae</taxon>
        <taxon>Poeae Chloroplast Group 1 (Aveneae type)</taxon>
        <taxon>Aveninae</taxon>
        <taxon>Avena</taxon>
    </lineage>
</organism>